<dbReference type="Pfam" id="PF14737">
    <property type="entry name" value="DUF4470"/>
    <property type="match status" value="1"/>
</dbReference>
<evidence type="ECO:0000259" key="4">
    <source>
        <dbReference type="Pfam" id="PF14737"/>
    </source>
</evidence>
<dbReference type="GO" id="GO:0000981">
    <property type="term" value="F:DNA-binding transcription factor activity, RNA polymerase II-specific"/>
    <property type="evidence" value="ECO:0007669"/>
    <property type="project" value="TreeGrafter"/>
</dbReference>
<evidence type="ECO:0000313" key="6">
    <source>
        <dbReference type="Proteomes" id="UP000275408"/>
    </source>
</evidence>
<comment type="caution">
    <text evidence="5">The sequence shown here is derived from an EMBL/GenBank/DDBJ whole genome shotgun (WGS) entry which is preliminary data.</text>
</comment>
<name>A0A3M6UV92_POCDA</name>
<dbReference type="PANTHER" id="PTHR10237">
    <property type="entry name" value="DEFORMED EPIDERMAL AUTOREGULATORY FACTOR 1 HOMOLOG SUPPRESSIN"/>
    <property type="match status" value="1"/>
</dbReference>
<keyword evidence="1" id="KW-0805">Transcription regulation</keyword>
<reference evidence="5 6" key="1">
    <citation type="journal article" date="2018" name="Sci. Rep.">
        <title>Comparative analysis of the Pocillopora damicornis genome highlights role of immune system in coral evolution.</title>
        <authorList>
            <person name="Cunning R."/>
            <person name="Bay R.A."/>
            <person name="Gillette P."/>
            <person name="Baker A.C."/>
            <person name="Traylor-Knowles N."/>
        </authorList>
    </citation>
    <scope>NUCLEOTIDE SEQUENCE [LARGE SCALE GENOMIC DNA]</scope>
    <source>
        <strain evidence="5">RSMAS</strain>
        <tissue evidence="5">Whole animal</tissue>
    </source>
</reference>
<organism evidence="5 6">
    <name type="scientific">Pocillopora damicornis</name>
    <name type="common">Cauliflower coral</name>
    <name type="synonym">Millepora damicornis</name>
    <dbReference type="NCBI Taxonomy" id="46731"/>
    <lineage>
        <taxon>Eukaryota</taxon>
        <taxon>Metazoa</taxon>
        <taxon>Cnidaria</taxon>
        <taxon>Anthozoa</taxon>
        <taxon>Hexacorallia</taxon>
        <taxon>Scleractinia</taxon>
        <taxon>Astrocoeniina</taxon>
        <taxon>Pocilloporidae</taxon>
        <taxon>Pocillopora</taxon>
    </lineage>
</organism>
<dbReference type="InterPro" id="IPR024119">
    <property type="entry name" value="TF_DEAF-1"/>
</dbReference>
<dbReference type="Proteomes" id="UP000275408">
    <property type="component" value="Unassembled WGS sequence"/>
</dbReference>
<dbReference type="GO" id="GO:0005634">
    <property type="term" value="C:nucleus"/>
    <property type="evidence" value="ECO:0007669"/>
    <property type="project" value="TreeGrafter"/>
</dbReference>
<protein>
    <recommendedName>
        <fullName evidence="4">DUF4470 domain-containing protein</fullName>
    </recommendedName>
</protein>
<dbReference type="EMBL" id="RCHS01000652">
    <property type="protein sequence ID" value="RMX57474.1"/>
    <property type="molecule type" value="Genomic_DNA"/>
</dbReference>
<evidence type="ECO:0000256" key="3">
    <source>
        <dbReference type="ARBA" id="ARBA00023242"/>
    </source>
</evidence>
<keyword evidence="2" id="KW-0804">Transcription</keyword>
<dbReference type="OrthoDB" id="5958408at2759"/>
<evidence type="ECO:0000256" key="2">
    <source>
        <dbReference type="ARBA" id="ARBA00023163"/>
    </source>
</evidence>
<sequence length="1144" mass="130337">MMQLQYDKHGVLKLSLSNPKAQVLFPTGHYTYAFGNTPGINLAEYFRTSKSDESLDFLLLGTGDIRNLLFTVSELYQRLQSQIPASLHFNLNDHDPSIIARDVIILETVRSIDPNCDFDVDFLWNLWYNLSLSSNELKRLQTILQTLSSPKQDDVKSQFGSVTLFTKCLQIWKDWLHLELDIDNVSLQRRRLMVAGLNLAQQETQDAQQDHFNFITAVTSLTNTTVKQLFTPTDEHKLGRKCLHERGFVYKEIYSYFLSGVTPEVQNSPKVNPTLIRPFEHKWKVHYGSCPFSGFIPIDRHKLEIKKCITKVCKEKLKELVKHFQGFVKSKTKHLPIQVTFWEGDALDLCRNGLPKDAVFDIIDTSNLSDHVGLLNILVCCTDRLKEPDQSELFTSTMLWRASGLSSLQEYLESSLGVRQSMFPTVLGLKLAEDLDLGRSDIMTLNESRRIEDRMVWVKTERESSPITLLRSPDVLSALKSVAARCFRLPSANERCLQLSGVTLSSPMTFFMAFLRIAVTFEEKAEQVLCFIEECLPSVRLFKKRTFSKLCCLSWNVLKCLAGVCPGTVLKAEVRVTFPISSLSRNTPVMQAVLFEDPTDARFLQVWPLSQLEQRTFHRPVHLFYNNVRYDVDQGTVSLLMLEADWKALHEETVLILISSSVNCTSQAVKLKPETRSSTKTSCCFRNETVMMTSKTDHEMVELSQAKRRMRKSRRSKKNLSCVRISCVSGHVGNGLQKYDSCYRLEILSSQDIIIQNPDHVHKSTDCLVAEERQKKAPSSLVPSGIDSPFDQLEAEVSPETKNSDVVIIHNDGHATEDDSENELLSTTVERVDDITQFGLGLPDVTLVSREVLKTDQLELLALEEHAMCYNADILILRTADITGPKVEYYPTDLPTAVEISTDCQGKPLRLHFAAPVDERTSKVQLLKDKKRLRCHFPKSDLGVYGPVCIKRIPYLDFSNLPIWTSREDLNILMDFYPMDEDRAAPQDRKPFENLQNALQCVVRSFVESPQENNCFTIHEPRDAGEDCPPNFTIVVQNIYCHQQVPLAKVLFCDHREIPFPLEGNGTATTATTLKYKELLQQLMAGRKESPMVQVTKEGQVLLKRLLRSNAKRLKQTATHDPVWMDSFLQLRFSSDNICYDILE</sequence>
<dbReference type="PANTHER" id="PTHR10237:SF1">
    <property type="entry name" value="DEFORMED EPIDERMAL AUTOREGULATORY FACTOR 1 HOMOLOG"/>
    <property type="match status" value="1"/>
</dbReference>
<accession>A0A3M6UV92</accession>
<evidence type="ECO:0000256" key="1">
    <source>
        <dbReference type="ARBA" id="ARBA00023015"/>
    </source>
</evidence>
<keyword evidence="6" id="KW-1185">Reference proteome</keyword>
<evidence type="ECO:0000313" key="5">
    <source>
        <dbReference type="EMBL" id="RMX57474.1"/>
    </source>
</evidence>
<dbReference type="AlphaFoldDB" id="A0A3M6UV92"/>
<keyword evidence="3" id="KW-0539">Nucleus</keyword>
<feature type="domain" description="DUF4470" evidence="4">
    <location>
        <begin position="34"/>
        <end position="131"/>
    </location>
</feature>
<proteinExistence type="predicted"/>
<dbReference type="InterPro" id="IPR027974">
    <property type="entry name" value="DUF4470"/>
</dbReference>
<gene>
    <name evidence="5" type="ORF">pdam_00020858</name>
</gene>